<dbReference type="Pfam" id="PF00691">
    <property type="entry name" value="OmpA"/>
    <property type="match status" value="1"/>
</dbReference>
<dbReference type="PROSITE" id="PS51123">
    <property type="entry name" value="OMPA_2"/>
    <property type="match status" value="1"/>
</dbReference>
<evidence type="ECO:0000256" key="8">
    <source>
        <dbReference type="SAM" id="Phobius"/>
    </source>
</evidence>
<feature type="transmembrane region" description="Helical" evidence="8">
    <location>
        <begin position="16"/>
        <end position="37"/>
    </location>
</feature>
<keyword evidence="6 7" id="KW-0472">Membrane</keyword>
<dbReference type="GO" id="GO:0005886">
    <property type="term" value="C:plasma membrane"/>
    <property type="evidence" value="ECO:0007669"/>
    <property type="project" value="UniProtKB-SubCell"/>
</dbReference>
<evidence type="ECO:0000256" key="3">
    <source>
        <dbReference type="ARBA" id="ARBA00022475"/>
    </source>
</evidence>
<keyword evidence="3" id="KW-1003">Cell membrane</keyword>
<comment type="subcellular location">
    <subcellularLocation>
        <location evidence="1">Cell membrane</location>
        <topology evidence="1">Single-pass membrane protein</topology>
    </subcellularLocation>
</comment>
<evidence type="ECO:0000256" key="4">
    <source>
        <dbReference type="ARBA" id="ARBA00022692"/>
    </source>
</evidence>
<evidence type="ECO:0000256" key="1">
    <source>
        <dbReference type="ARBA" id="ARBA00004162"/>
    </source>
</evidence>
<evidence type="ECO:0000313" key="10">
    <source>
        <dbReference type="EMBL" id="SDB54061.1"/>
    </source>
</evidence>
<gene>
    <name evidence="10" type="ORF">SAMN05660653_02699</name>
</gene>
<feature type="domain" description="OmpA-like" evidence="9">
    <location>
        <begin position="122"/>
        <end position="238"/>
    </location>
</feature>
<evidence type="ECO:0000256" key="2">
    <source>
        <dbReference type="ARBA" id="ARBA00008914"/>
    </source>
</evidence>
<dbReference type="CDD" id="cd07185">
    <property type="entry name" value="OmpA_C-like"/>
    <property type="match status" value="1"/>
</dbReference>
<dbReference type="Proteomes" id="UP000198771">
    <property type="component" value="Unassembled WGS sequence"/>
</dbReference>
<evidence type="ECO:0000259" key="9">
    <source>
        <dbReference type="PROSITE" id="PS51123"/>
    </source>
</evidence>
<keyword evidence="4 8" id="KW-0812">Transmembrane</keyword>
<keyword evidence="5 8" id="KW-1133">Transmembrane helix</keyword>
<proteinExistence type="inferred from homology"/>
<dbReference type="InterPro" id="IPR036737">
    <property type="entry name" value="OmpA-like_sf"/>
</dbReference>
<dbReference type="InterPro" id="IPR025713">
    <property type="entry name" value="MotB-like_N_dom"/>
</dbReference>
<dbReference type="AlphaFoldDB" id="A0A1G6E9H6"/>
<evidence type="ECO:0000256" key="6">
    <source>
        <dbReference type="ARBA" id="ARBA00023136"/>
    </source>
</evidence>
<name>A0A1G6E9H6_9BACT</name>
<dbReference type="RefSeq" id="WP_092122860.1">
    <property type="nucleotide sequence ID" value="NZ_FMXO01000016.1"/>
</dbReference>
<dbReference type="SUPFAM" id="SSF103088">
    <property type="entry name" value="OmpA-like"/>
    <property type="match status" value="1"/>
</dbReference>
<comment type="similarity">
    <text evidence="2">Belongs to the MotB family.</text>
</comment>
<organism evidence="10 11">
    <name type="scientific">Desulfonatronum thiosulfatophilum</name>
    <dbReference type="NCBI Taxonomy" id="617002"/>
    <lineage>
        <taxon>Bacteria</taxon>
        <taxon>Pseudomonadati</taxon>
        <taxon>Thermodesulfobacteriota</taxon>
        <taxon>Desulfovibrionia</taxon>
        <taxon>Desulfovibrionales</taxon>
        <taxon>Desulfonatronaceae</taxon>
        <taxon>Desulfonatronum</taxon>
    </lineage>
</organism>
<dbReference type="STRING" id="617002.SAMN05660653_02699"/>
<dbReference type="InterPro" id="IPR006665">
    <property type="entry name" value="OmpA-like"/>
</dbReference>
<sequence length="238" mass="26363">MARRKKKGGGAKVDPMGWLITFSDLITLLLTFFVLLLSMSSMDRRIVTEAMSLFGANLGVVSQKTAGRIPTKLEIVVELMQRPWEFRDNEQRIRDLLFPDDVLPREISKATLEENLRLLQRPEGLAILLTDELLFPLGGHELTQSAQALLEILAPLLLYVPNVVNVSGHTDNLVGRTMDNDTLSALRAMAVLEVLLSSGVPNAKLSVSAYGDRMPVSDNRTPEGRALNRRVGILFKTS</sequence>
<dbReference type="PANTHER" id="PTHR30329:SF21">
    <property type="entry name" value="LIPOPROTEIN YIAD-RELATED"/>
    <property type="match status" value="1"/>
</dbReference>
<keyword evidence="11" id="KW-1185">Reference proteome</keyword>
<dbReference type="InterPro" id="IPR050330">
    <property type="entry name" value="Bact_OuterMem_StrucFunc"/>
</dbReference>
<dbReference type="Gene3D" id="3.30.1330.60">
    <property type="entry name" value="OmpA-like domain"/>
    <property type="match status" value="1"/>
</dbReference>
<accession>A0A1G6E9H6</accession>
<protein>
    <submittedName>
        <fullName evidence="10">Chemotaxis protein MotB</fullName>
    </submittedName>
</protein>
<dbReference type="Pfam" id="PF13677">
    <property type="entry name" value="MotB_plug"/>
    <property type="match status" value="1"/>
</dbReference>
<reference evidence="10 11" key="1">
    <citation type="submission" date="2016-10" db="EMBL/GenBank/DDBJ databases">
        <authorList>
            <person name="de Groot N.N."/>
        </authorList>
    </citation>
    <scope>NUCLEOTIDE SEQUENCE [LARGE SCALE GENOMIC DNA]</scope>
    <source>
        <strain evidence="10 11">ASO4-2</strain>
    </source>
</reference>
<evidence type="ECO:0000256" key="5">
    <source>
        <dbReference type="ARBA" id="ARBA00022989"/>
    </source>
</evidence>
<dbReference type="OrthoDB" id="9805566at2"/>
<evidence type="ECO:0000256" key="7">
    <source>
        <dbReference type="PROSITE-ProRule" id="PRU00473"/>
    </source>
</evidence>
<dbReference type="PANTHER" id="PTHR30329">
    <property type="entry name" value="STATOR ELEMENT OF FLAGELLAR MOTOR COMPLEX"/>
    <property type="match status" value="1"/>
</dbReference>
<dbReference type="EMBL" id="FMXO01000016">
    <property type="protein sequence ID" value="SDB54061.1"/>
    <property type="molecule type" value="Genomic_DNA"/>
</dbReference>
<evidence type="ECO:0000313" key="11">
    <source>
        <dbReference type="Proteomes" id="UP000198771"/>
    </source>
</evidence>